<proteinExistence type="predicted"/>
<protein>
    <submittedName>
        <fullName evidence="1">Uncharacterized protein</fullName>
    </submittedName>
</protein>
<dbReference type="EMBL" id="LR796538">
    <property type="protein sequence ID" value="CAB4150264.1"/>
    <property type="molecule type" value="Genomic_DNA"/>
</dbReference>
<evidence type="ECO:0000313" key="2">
    <source>
        <dbReference type="EMBL" id="CAB4150264.1"/>
    </source>
</evidence>
<dbReference type="EMBL" id="LR796311">
    <property type="protein sequence ID" value="CAB4136370.1"/>
    <property type="molecule type" value="Genomic_DNA"/>
</dbReference>
<evidence type="ECO:0000313" key="1">
    <source>
        <dbReference type="EMBL" id="CAB4136370.1"/>
    </source>
</evidence>
<gene>
    <name evidence="1" type="ORF">UFOVP294_72</name>
    <name evidence="2" type="ORF">UFOVP566_13</name>
</gene>
<accession>A0A6J5LTV4</accession>
<reference evidence="1" key="1">
    <citation type="submission" date="2020-04" db="EMBL/GenBank/DDBJ databases">
        <authorList>
            <person name="Chiriac C."/>
            <person name="Salcher M."/>
            <person name="Ghai R."/>
            <person name="Kavagutti S V."/>
        </authorList>
    </citation>
    <scope>NUCLEOTIDE SEQUENCE</scope>
</reference>
<organism evidence="1">
    <name type="scientific">uncultured Caudovirales phage</name>
    <dbReference type="NCBI Taxonomy" id="2100421"/>
    <lineage>
        <taxon>Viruses</taxon>
        <taxon>Duplodnaviria</taxon>
        <taxon>Heunggongvirae</taxon>
        <taxon>Uroviricota</taxon>
        <taxon>Caudoviricetes</taxon>
        <taxon>Peduoviridae</taxon>
        <taxon>Maltschvirus</taxon>
        <taxon>Maltschvirus maltsch</taxon>
    </lineage>
</organism>
<sequence length="123" mass="12432">MANPNIVNVSSIYGSTSYLIPSTTAATTWTALTPASGTVNKIDNIVASNVTGSAATVTVAINSAAAGAGTNYRLIYQVTVPINAAIVIVDKSTAFYLGEAQSIVVTVGTASAIELTASYEAIT</sequence>
<name>A0A6J5LTV4_9CAUD</name>